<evidence type="ECO:0000259" key="2">
    <source>
        <dbReference type="PROSITE" id="PS51688"/>
    </source>
</evidence>
<organism evidence="3 4">
    <name type="scientific">Escherichia coli</name>
    <dbReference type="NCBI Taxonomy" id="562"/>
    <lineage>
        <taxon>Bacteria</taxon>
        <taxon>Pseudomonadati</taxon>
        <taxon>Pseudomonadota</taxon>
        <taxon>Gammaproteobacteria</taxon>
        <taxon>Enterobacterales</taxon>
        <taxon>Enterobacteriaceae</taxon>
        <taxon>Escherichia</taxon>
    </lineage>
</organism>
<feature type="coiled-coil region" evidence="1">
    <location>
        <begin position="591"/>
        <end position="618"/>
    </location>
</feature>
<accession>A0A8S7CWE2</accession>
<protein>
    <submittedName>
        <fullName evidence="3">Tail fiber domain-containing protein</fullName>
    </submittedName>
</protein>
<gene>
    <name evidence="3" type="ORF">FIJ20_23825</name>
</gene>
<dbReference type="Pfam" id="PF13884">
    <property type="entry name" value="Peptidase_S74"/>
    <property type="match status" value="1"/>
</dbReference>
<dbReference type="EMBL" id="AASDFP010000086">
    <property type="protein sequence ID" value="EFB2195166.1"/>
    <property type="molecule type" value="Genomic_DNA"/>
</dbReference>
<sequence>MGGTGSNTVAGAKSNLQIDRIAQAAAETAIYSPDKSTKIIVENGTWGAFDVANSTYLALPINRGGTGGRSPEQSRNNLGLGINDRPTFKGLNVKGSGIAVQGTDTQGATFVSQTLDSTGAVVSQAELRSDANGNASLINRGITATDASQFFVLNRDGRFRSAQGFETSLNNDWNSQISINNKSNFISGFLNGPDMNGSMIYAGMSVGFSNNYAFQIAGRGGKTYTRSIEGGNPGNWIKLLNPGDYGLGSTDVTNIPTNSASQFISDANASNGWTPTNGAGIQSSYGIARMAQIWVDNAGRLCSRFNTTTTPQATNDDVPWYRVAVTNGVNDFTETTSFTGKISNSAAKPFNISSSNPTLQFTEEDLDSKYLFVADGGNFRLNLDNTGAGRVFEYTRATNLLTFSPNVTFTGTPTFNYRIKSDSGIDCTGNIDITRDTYVSLSLTTTAKGDATVGTRNVFEVSPDGTLYVARRNNANSTGQWIINFPSSGGTLALAGTSDMHFKRDISDFDGMESLNNIRQFNPVNFVYTDDNQNRIRRGIIAQQIEQIDPQYVKHTFEQSPDEFDDEGNPVIRERCILDNNVIMMDSVIAIKVLADKNETLEQEVEVLKTQLLDQQRQIDELIGVVQSLLPKE</sequence>
<reference evidence="3 4" key="1">
    <citation type="submission" date="2019-06" db="EMBL/GenBank/DDBJ databases">
        <authorList>
            <consortium name="NARMS: The National Antimicrobial Resistance Monitoring System"/>
        </authorList>
    </citation>
    <scope>NUCLEOTIDE SEQUENCE [LARGE SCALE GENOMIC DNA]</scope>
    <source>
        <strain evidence="3 4">FSIS11921886</strain>
    </source>
</reference>
<keyword evidence="1" id="KW-0175">Coiled coil</keyword>
<dbReference type="InterPro" id="IPR030392">
    <property type="entry name" value="S74_ICA"/>
</dbReference>
<comment type="caution">
    <text evidence="3">The sequence shown here is derived from an EMBL/GenBank/DDBJ whole genome shotgun (WGS) entry which is preliminary data.</text>
</comment>
<evidence type="ECO:0000313" key="3">
    <source>
        <dbReference type="EMBL" id="EFB2195166.1"/>
    </source>
</evidence>
<feature type="domain" description="Peptidase S74" evidence="2">
    <location>
        <begin position="498"/>
        <end position="605"/>
    </location>
</feature>
<evidence type="ECO:0000313" key="4">
    <source>
        <dbReference type="Proteomes" id="UP000519859"/>
    </source>
</evidence>
<dbReference type="AlphaFoldDB" id="A0A8S7CWE2"/>
<name>A0A8S7CWE2_ECOLX</name>
<evidence type="ECO:0000256" key="1">
    <source>
        <dbReference type="SAM" id="Coils"/>
    </source>
</evidence>
<proteinExistence type="predicted"/>
<dbReference type="Proteomes" id="UP000519859">
    <property type="component" value="Unassembled WGS sequence"/>
</dbReference>
<dbReference type="PROSITE" id="PS51688">
    <property type="entry name" value="ICA"/>
    <property type="match status" value="1"/>
</dbReference>